<evidence type="ECO:0000313" key="3">
    <source>
        <dbReference type="EMBL" id="CAL1711601.1"/>
    </source>
</evidence>
<proteinExistence type="predicted"/>
<feature type="compositionally biased region" description="Polar residues" evidence="1">
    <location>
        <begin position="1080"/>
        <end position="1107"/>
    </location>
</feature>
<feature type="region of interest" description="Disordered" evidence="1">
    <location>
        <begin position="1057"/>
        <end position="1119"/>
    </location>
</feature>
<feature type="region of interest" description="Disordered" evidence="1">
    <location>
        <begin position="467"/>
        <end position="488"/>
    </location>
</feature>
<evidence type="ECO:0000256" key="1">
    <source>
        <dbReference type="SAM" id="MobiDB-lite"/>
    </source>
</evidence>
<name>A0ABP1DUW2_9APHY</name>
<reference evidence="4" key="1">
    <citation type="submission" date="2024-04" db="EMBL/GenBank/DDBJ databases">
        <authorList>
            <person name="Shaw F."/>
            <person name="Minotto A."/>
        </authorList>
    </citation>
    <scope>NUCLEOTIDE SEQUENCE [LARGE SCALE GENOMIC DNA]</scope>
</reference>
<feature type="region of interest" description="Disordered" evidence="1">
    <location>
        <begin position="1151"/>
        <end position="1178"/>
    </location>
</feature>
<feature type="compositionally biased region" description="Low complexity" evidence="1">
    <location>
        <begin position="1265"/>
        <end position="1277"/>
    </location>
</feature>
<gene>
    <name evidence="3" type="ORF">GFSPODELE1_LOCUS8418</name>
</gene>
<feature type="compositionally biased region" description="Polar residues" evidence="1">
    <location>
        <begin position="1151"/>
        <end position="1171"/>
    </location>
</feature>
<accession>A0ABP1DUW2</accession>
<organism evidence="3 4">
    <name type="scientific">Somion occarium</name>
    <dbReference type="NCBI Taxonomy" id="3059160"/>
    <lineage>
        <taxon>Eukaryota</taxon>
        <taxon>Fungi</taxon>
        <taxon>Dikarya</taxon>
        <taxon>Basidiomycota</taxon>
        <taxon>Agaricomycotina</taxon>
        <taxon>Agaricomycetes</taxon>
        <taxon>Polyporales</taxon>
        <taxon>Cerrenaceae</taxon>
        <taxon>Somion</taxon>
    </lineage>
</organism>
<feature type="transmembrane region" description="Helical" evidence="2">
    <location>
        <begin position="109"/>
        <end position="129"/>
    </location>
</feature>
<dbReference type="EMBL" id="OZ037949">
    <property type="protein sequence ID" value="CAL1711601.1"/>
    <property type="molecule type" value="Genomic_DNA"/>
</dbReference>
<feature type="region of interest" description="Disordered" evidence="1">
    <location>
        <begin position="1253"/>
        <end position="1289"/>
    </location>
</feature>
<feature type="compositionally biased region" description="Polar residues" evidence="1">
    <location>
        <begin position="1278"/>
        <end position="1289"/>
    </location>
</feature>
<protein>
    <recommendedName>
        <fullName evidence="5">Transmembrane protein</fullName>
    </recommendedName>
</protein>
<keyword evidence="4" id="KW-1185">Reference proteome</keyword>
<sequence>MILRYLYAALSSVLPLLSIFRQGAVLEWTRTLSSSVLPHFLELPLRDLIALPPASEYITESATDLDLTLSTVPDQLLNSIDIYSHPFNEAAAAFWRSVIPFADVSKQHVLLYVFVALTSVLLTCFVSFARRSFNRPRSTSVETARLDIQRSLEHIDKMGGVHSDCSAPPVPPADLNDVCQEQTQGPVETRFPVTFAPSETHGGNEDTAMVESIPLSSSDMTDSDLLPPEEPFLLSINSGHQNTPDQHTFDVHASIVFVETVASNPSEDIHRPSEAHTSTAVHVLPLQHTTSTIVDGVHDSEVLSDSIVMVPSATPFDDEADLSDIEFADRSTASVVAENSSSLERVEVTLMVEEHLLEALTVAASPEAEQISVSDVFQAPVDNRVEEDVIPIDGPPFVDTLFSSSSSPEVSSPPVQPTDSVDVAPPAEFIPVEASIALEHVSTGSHPMDSLVADVASNCQSGSLSVTSPDEYFSESSLDPSTMTSDEVASSPILHPATSAEEMELSEAFSLKKDYVTPQPDSAEEVLPAVKNDEIVDCQHIIVSSSEDLDTTLIDAAPLLPSADILPKMVDSNVTNSDDEHSGTPFPRFPKERNVYLDVGDDVVSVKNEHSDSADVDVKHPTTTPEEPAIIIDLQHDKPASDTLANPQEPTPFAPHALAVEDVCTATPGETLPIANSFSLDPLLETSLQAAQANQVEEISTLGANGIANLALDESFSFVIHKDVASAFMPQASSSVMDILAASFSSSSGSEEDFIVVPSSSFELSSAGAQDIESVVSIVSPAVSSESSHSIMFNVDFPFMSADPTIFNAFGEHLNEQDWTLVNIALNEEGKFVFGGMTLPIDGSLSSLTSTSRVSSLDFDSLAEPGSLVIASRHSHSKSDSELLHFRNVYRKDVEPVSPTKFEGPEEQEFHQLTLRQGLINHDEAFDLYEPPEEMRIAIRTLRRLLDTTRIPEKPRGRARTRSQAPTQFPYGLTAEVFLGWMRDEKLRRTTFTKSFADAVRGKPSILTITYNPPTSGEPPKPAFIGPMPVVASNINRSRGGQDKSQIHLQQVEIDREKARKMSATKAPRHPNYYVERSSRLSVESQSATVRTRRSSTPGTFMTSPVTVNDPPATGDKQRTLHRVRSDSVLRSKRYQGLDSNLRFEHFDKPSSANLSERCSSSVEAPRQSSLPRGRKSEVARAPLLETIAASPPISPSGTLNDIVQARDKMPGFDETLARSLDFSTPPPSSVITISTGQYARVDDENALLGFRDDGLQYEHEQSRRPSSSSGSSRRSSFVQSTKQPVWKP</sequence>
<evidence type="ECO:0008006" key="5">
    <source>
        <dbReference type="Google" id="ProtNLM"/>
    </source>
</evidence>
<dbReference type="Proteomes" id="UP001497453">
    <property type="component" value="Chromosome 6"/>
</dbReference>
<keyword evidence="2" id="KW-0812">Transmembrane</keyword>
<keyword evidence="2" id="KW-1133">Transmembrane helix</keyword>
<evidence type="ECO:0000313" key="4">
    <source>
        <dbReference type="Proteomes" id="UP001497453"/>
    </source>
</evidence>
<evidence type="ECO:0000256" key="2">
    <source>
        <dbReference type="SAM" id="Phobius"/>
    </source>
</evidence>
<feature type="compositionally biased region" description="Basic and acidic residues" evidence="1">
    <location>
        <begin position="1253"/>
        <end position="1264"/>
    </location>
</feature>
<keyword evidence="2" id="KW-0472">Membrane</keyword>